<dbReference type="SUPFAM" id="SSF55785">
    <property type="entry name" value="PYP-like sensor domain (PAS domain)"/>
    <property type="match status" value="1"/>
</dbReference>
<keyword evidence="3" id="KW-0418">Kinase</keyword>
<name>A0A3R5V003_9BACT</name>
<dbReference type="Gene3D" id="3.30.450.20">
    <property type="entry name" value="PAS domain"/>
    <property type="match status" value="1"/>
</dbReference>
<dbReference type="KEGG" id="gtl:EP073_02845"/>
<gene>
    <name evidence="3" type="ORF">EP073_02845</name>
</gene>
<dbReference type="InterPro" id="IPR035965">
    <property type="entry name" value="PAS-like_dom_sf"/>
</dbReference>
<reference evidence="3 4" key="1">
    <citation type="submission" date="2019-01" db="EMBL/GenBank/DDBJ databases">
        <title>Geovibrio thiophilus DSM 11263, complete genome.</title>
        <authorList>
            <person name="Spring S."/>
            <person name="Bunk B."/>
            <person name="Sproer C."/>
        </authorList>
    </citation>
    <scope>NUCLEOTIDE SEQUENCE [LARGE SCALE GENOMIC DNA]</scope>
    <source>
        <strain evidence="3 4">DSM 11263</strain>
    </source>
</reference>
<evidence type="ECO:0000313" key="3">
    <source>
        <dbReference type="EMBL" id="QAR32372.1"/>
    </source>
</evidence>
<dbReference type="AlphaFoldDB" id="A0A3R5V003"/>
<dbReference type="GO" id="GO:0000155">
    <property type="term" value="F:phosphorelay sensor kinase activity"/>
    <property type="evidence" value="ECO:0007669"/>
    <property type="project" value="TreeGrafter"/>
</dbReference>
<dbReference type="OrthoDB" id="9792686at2"/>
<keyword evidence="3" id="KW-0808">Transferase</keyword>
<feature type="domain" description="Histidine kinase" evidence="2">
    <location>
        <begin position="158"/>
        <end position="368"/>
    </location>
</feature>
<dbReference type="EMBL" id="CP035108">
    <property type="protein sequence ID" value="QAR32372.1"/>
    <property type="molecule type" value="Genomic_DNA"/>
</dbReference>
<dbReference type="SUPFAM" id="SSF55874">
    <property type="entry name" value="ATPase domain of HSP90 chaperone/DNA topoisomerase II/histidine kinase"/>
    <property type="match status" value="1"/>
</dbReference>
<proteinExistence type="predicted"/>
<evidence type="ECO:0000313" key="4">
    <source>
        <dbReference type="Proteomes" id="UP000287502"/>
    </source>
</evidence>
<dbReference type="SMART" id="SM00387">
    <property type="entry name" value="HATPase_c"/>
    <property type="match status" value="1"/>
</dbReference>
<dbReference type="RefSeq" id="WP_128465659.1">
    <property type="nucleotide sequence ID" value="NZ_CP035108.1"/>
</dbReference>
<protein>
    <submittedName>
        <fullName evidence="3">PAS domain-containing sensor histidine kinase</fullName>
    </submittedName>
</protein>
<evidence type="ECO:0000259" key="2">
    <source>
        <dbReference type="PROSITE" id="PS50109"/>
    </source>
</evidence>
<dbReference type="Gene3D" id="3.30.565.10">
    <property type="entry name" value="Histidine kinase-like ATPase, C-terminal domain"/>
    <property type="match status" value="1"/>
</dbReference>
<evidence type="ECO:0000256" key="1">
    <source>
        <dbReference type="ARBA" id="ARBA00022553"/>
    </source>
</evidence>
<organism evidence="3 4">
    <name type="scientific">Geovibrio thiophilus</name>
    <dbReference type="NCBI Taxonomy" id="139438"/>
    <lineage>
        <taxon>Bacteria</taxon>
        <taxon>Pseudomonadati</taxon>
        <taxon>Deferribacterota</taxon>
        <taxon>Deferribacteres</taxon>
        <taxon>Deferribacterales</taxon>
        <taxon>Geovibrionaceae</taxon>
        <taxon>Geovibrio</taxon>
    </lineage>
</organism>
<keyword evidence="1" id="KW-0597">Phosphoprotein</keyword>
<accession>A0A3R5V003</accession>
<dbReference type="InterPro" id="IPR005467">
    <property type="entry name" value="His_kinase_dom"/>
</dbReference>
<dbReference type="InterPro" id="IPR003594">
    <property type="entry name" value="HATPase_dom"/>
</dbReference>
<sequence length="369" mass="40653">MKPITDIYPENLKTDTDDLSGCEHAVKFIANAVPEPVIMLNHERRLVTFNSAAAFVLGQTDELIGRLPGEILGCSHAVSSHDQCGTMEFCKHCGANRAIAESLKEVKSARECSILKKDGDVMELRVTSTPMKMNGLLYLFVYIKDLSDSKRKAILERLFFHDIMNMLSGISAASDILESAESVEEIKELADIMRMTSVSLTDEIRSHKLIFEAENGELSTRPEEVSSAEIINELKALYSAGTVCIGKNIAADPAGEDIRFITDKTILKRVLGNLLKNALEAVESGGTVKIGSYPAEDGVEFRVYNKGFIHRDIQARLFHRNVSTKGAGRGLGTHSVKLLSEKYLKGRAGFSSSETLGTVFRVVYPYEIK</sequence>
<keyword evidence="4" id="KW-1185">Reference proteome</keyword>
<dbReference type="InterPro" id="IPR036890">
    <property type="entry name" value="HATPase_C_sf"/>
</dbReference>
<dbReference type="Proteomes" id="UP000287502">
    <property type="component" value="Chromosome"/>
</dbReference>
<dbReference type="PANTHER" id="PTHR43547:SF2">
    <property type="entry name" value="HYBRID SIGNAL TRANSDUCTION HISTIDINE KINASE C"/>
    <property type="match status" value="1"/>
</dbReference>
<dbReference type="Pfam" id="PF02518">
    <property type="entry name" value="HATPase_c"/>
    <property type="match status" value="1"/>
</dbReference>
<dbReference type="PANTHER" id="PTHR43547">
    <property type="entry name" value="TWO-COMPONENT HISTIDINE KINASE"/>
    <property type="match status" value="1"/>
</dbReference>
<dbReference type="PROSITE" id="PS50109">
    <property type="entry name" value="HIS_KIN"/>
    <property type="match status" value="1"/>
</dbReference>